<dbReference type="RefSeq" id="WP_070352092.1">
    <property type="nucleotide sequence ID" value="NZ_CP043474.1"/>
</dbReference>
<keyword evidence="7" id="KW-1185">Reference proteome</keyword>
<feature type="DNA-binding region" description="H-T-H motif" evidence="4">
    <location>
        <begin position="37"/>
        <end position="56"/>
    </location>
</feature>
<evidence type="ECO:0000259" key="5">
    <source>
        <dbReference type="PROSITE" id="PS50977"/>
    </source>
</evidence>
<feature type="domain" description="HTH tetR-type" evidence="5">
    <location>
        <begin position="14"/>
        <end position="74"/>
    </location>
</feature>
<dbReference type="InterPro" id="IPR009057">
    <property type="entry name" value="Homeodomain-like_sf"/>
</dbReference>
<comment type="caution">
    <text evidence="6">The sequence shown here is derived from an EMBL/GenBank/DDBJ whole genome shotgun (WGS) entry which is preliminary data.</text>
</comment>
<dbReference type="Proteomes" id="UP000178953">
    <property type="component" value="Unassembled WGS sequence"/>
</dbReference>
<dbReference type="PANTHER" id="PTHR47506">
    <property type="entry name" value="TRANSCRIPTIONAL REGULATORY PROTEIN"/>
    <property type="match status" value="1"/>
</dbReference>
<dbReference type="InterPro" id="IPR036271">
    <property type="entry name" value="Tet_transcr_reg_TetR-rel_C_sf"/>
</dbReference>
<dbReference type="AlphaFoldDB" id="A0A1E8Q833"/>
<dbReference type="SUPFAM" id="SSF46689">
    <property type="entry name" value="Homeodomain-like"/>
    <property type="match status" value="1"/>
</dbReference>
<gene>
    <name evidence="6" type="ORF">BEL07_05480</name>
</gene>
<dbReference type="SUPFAM" id="SSF48498">
    <property type="entry name" value="Tetracyclin repressor-like, C-terminal domain"/>
    <property type="match status" value="1"/>
</dbReference>
<dbReference type="EMBL" id="MCHX01000009">
    <property type="protein sequence ID" value="OFJ54803.1"/>
    <property type="molecule type" value="Genomic_DNA"/>
</dbReference>
<keyword evidence="2 4" id="KW-0238">DNA-binding</keyword>
<dbReference type="OrthoDB" id="9805134at2"/>
<dbReference type="PROSITE" id="PS50977">
    <property type="entry name" value="HTH_TETR_2"/>
    <property type="match status" value="1"/>
</dbReference>
<dbReference type="InterPro" id="IPR001647">
    <property type="entry name" value="HTH_TetR"/>
</dbReference>
<evidence type="ECO:0000256" key="4">
    <source>
        <dbReference type="PROSITE-ProRule" id="PRU00335"/>
    </source>
</evidence>
<organism evidence="6 7">
    <name type="scientific">Mycolicibacterium grossiae</name>
    <dbReference type="NCBI Taxonomy" id="1552759"/>
    <lineage>
        <taxon>Bacteria</taxon>
        <taxon>Bacillati</taxon>
        <taxon>Actinomycetota</taxon>
        <taxon>Actinomycetes</taxon>
        <taxon>Mycobacteriales</taxon>
        <taxon>Mycobacteriaceae</taxon>
        <taxon>Mycolicibacterium</taxon>
    </lineage>
</organism>
<dbReference type="Gene3D" id="1.10.10.60">
    <property type="entry name" value="Homeodomain-like"/>
    <property type="match status" value="1"/>
</dbReference>
<keyword evidence="3" id="KW-0804">Transcription</keyword>
<accession>A0A1E8Q833</accession>
<name>A0A1E8Q833_9MYCO</name>
<evidence type="ECO:0000313" key="7">
    <source>
        <dbReference type="Proteomes" id="UP000178953"/>
    </source>
</evidence>
<evidence type="ECO:0000256" key="3">
    <source>
        <dbReference type="ARBA" id="ARBA00023163"/>
    </source>
</evidence>
<evidence type="ECO:0000313" key="6">
    <source>
        <dbReference type="EMBL" id="OFJ54803.1"/>
    </source>
</evidence>
<dbReference type="PANTHER" id="PTHR47506:SF1">
    <property type="entry name" value="HTH-TYPE TRANSCRIPTIONAL REGULATOR YJDC"/>
    <property type="match status" value="1"/>
</dbReference>
<protein>
    <recommendedName>
        <fullName evidence="5">HTH tetR-type domain-containing protein</fullName>
    </recommendedName>
</protein>
<evidence type="ECO:0000256" key="1">
    <source>
        <dbReference type="ARBA" id="ARBA00023015"/>
    </source>
</evidence>
<dbReference type="Gene3D" id="1.10.357.10">
    <property type="entry name" value="Tetracycline Repressor, domain 2"/>
    <property type="match status" value="1"/>
</dbReference>
<sequence length="220" mass="23089">MGEGQHHAGGRPRAFDEGRALDGAIDVFWRLGFEGASLAELTQAMGINRPSLYAVFGSKEELFVRALERYGTTYHERLGGLLVRPTAYEVIESYLRDTAAHVRAGSVPGCLSIQGGLSCAPSNSHIPQLLADYRHGIEAAVAKALAGTKDAARIDPAALAGYAVTVGQGLAVDAAGGVSQARLDTVVDLALAGLEALMGPKADSGRRNASRRVAVPRGRR</sequence>
<keyword evidence="1" id="KW-0805">Transcription regulation</keyword>
<evidence type="ECO:0000256" key="2">
    <source>
        <dbReference type="ARBA" id="ARBA00023125"/>
    </source>
</evidence>
<reference evidence="6 7" key="1">
    <citation type="submission" date="2016-09" db="EMBL/GenBank/DDBJ databases">
        <title>genome sequence of Mycobacterium sp. 739 SCH.</title>
        <authorList>
            <person name="Greninger A.L."/>
            <person name="Qin X."/>
            <person name="Jerome K."/>
            <person name="Vora S."/>
            <person name="Quinn K."/>
        </authorList>
    </citation>
    <scope>NUCLEOTIDE SEQUENCE [LARGE SCALE GENOMIC DNA]</scope>
    <source>
        <strain evidence="6 7">SCH</strain>
    </source>
</reference>
<proteinExistence type="predicted"/>
<dbReference type="GO" id="GO:0003677">
    <property type="term" value="F:DNA binding"/>
    <property type="evidence" value="ECO:0007669"/>
    <property type="project" value="UniProtKB-UniRule"/>
</dbReference>
<dbReference type="Pfam" id="PF00440">
    <property type="entry name" value="TetR_N"/>
    <property type="match status" value="1"/>
</dbReference>